<evidence type="ECO:0000259" key="4">
    <source>
        <dbReference type="Pfam" id="PF01778"/>
    </source>
</evidence>
<gene>
    <name evidence="5" type="ORF">BT96DRAFT_799449</name>
</gene>
<organism evidence="5 6">
    <name type="scientific">Gymnopus androsaceus JB14</name>
    <dbReference type="NCBI Taxonomy" id="1447944"/>
    <lineage>
        <taxon>Eukaryota</taxon>
        <taxon>Fungi</taxon>
        <taxon>Dikarya</taxon>
        <taxon>Basidiomycota</taxon>
        <taxon>Agaricomycotina</taxon>
        <taxon>Agaricomycetes</taxon>
        <taxon>Agaricomycetidae</taxon>
        <taxon>Agaricales</taxon>
        <taxon>Marasmiineae</taxon>
        <taxon>Omphalotaceae</taxon>
        <taxon>Gymnopus</taxon>
    </lineage>
</organism>
<evidence type="ECO:0000256" key="2">
    <source>
        <dbReference type="ARBA" id="ARBA00022980"/>
    </source>
</evidence>
<dbReference type="InterPro" id="IPR029004">
    <property type="entry name" value="Ribosomal_eL28/Mak16"/>
</dbReference>
<dbReference type="GO" id="GO:0006412">
    <property type="term" value="P:translation"/>
    <property type="evidence" value="ECO:0007669"/>
    <property type="project" value="InterPro"/>
</dbReference>
<dbReference type="Pfam" id="PF01778">
    <property type="entry name" value="Ribosomal_L28e"/>
    <property type="match status" value="1"/>
</dbReference>
<dbReference type="PANTHER" id="PTHR10544">
    <property type="entry name" value="60S RIBOSOMAL PROTEIN L28"/>
    <property type="match status" value="1"/>
</dbReference>
<reference evidence="5" key="1">
    <citation type="journal article" date="2019" name="Environ. Microbiol.">
        <title>Fungal ecological strategies reflected in gene transcription - a case study of two litter decomposers.</title>
        <authorList>
            <person name="Barbi F."/>
            <person name="Kohler A."/>
            <person name="Barry K."/>
            <person name="Baskaran P."/>
            <person name="Daum C."/>
            <person name="Fauchery L."/>
            <person name="Ihrmark K."/>
            <person name="Kuo A."/>
            <person name="LaButti K."/>
            <person name="Lipzen A."/>
            <person name="Morin E."/>
            <person name="Grigoriev I.V."/>
            <person name="Henrissat B."/>
            <person name="Lindahl B."/>
            <person name="Martin F."/>
        </authorList>
    </citation>
    <scope>NUCLEOTIDE SEQUENCE</scope>
    <source>
        <strain evidence="5">JB14</strain>
    </source>
</reference>
<sequence>MSTDLQWLLIRKNNSYMVKGLPEGPIFSKEPASILFYFLFTIRGNLLNLHSHKYSGLANSKTIDISDAAGKIQITTRKTKASPYAVASARSTSSIRSRSGSRRAIGITSATVKRGYRPDLRKAAIARTSALLSAQKEPKAVPAKKPRGKK</sequence>
<keyword evidence="3" id="KW-0687">Ribonucleoprotein</keyword>
<feature type="non-terminal residue" evidence="5">
    <location>
        <position position="150"/>
    </location>
</feature>
<dbReference type="AlphaFoldDB" id="A0A6A4IQZ1"/>
<feature type="domain" description="Ribosomal eL28/Mak16" evidence="4">
    <location>
        <begin position="5"/>
        <end position="133"/>
    </location>
</feature>
<dbReference type="GO" id="GO:0005840">
    <property type="term" value="C:ribosome"/>
    <property type="evidence" value="ECO:0007669"/>
    <property type="project" value="UniProtKB-KW"/>
</dbReference>
<dbReference type="Gene3D" id="3.30.390.110">
    <property type="match status" value="2"/>
</dbReference>
<evidence type="ECO:0000256" key="3">
    <source>
        <dbReference type="ARBA" id="ARBA00023274"/>
    </source>
</evidence>
<proteinExistence type="inferred from homology"/>
<name>A0A6A4IQZ1_9AGAR</name>
<keyword evidence="6" id="KW-1185">Reference proteome</keyword>
<comment type="similarity">
    <text evidence="1">Belongs to the eukaryotic ribosomal protein eL28 family.</text>
</comment>
<keyword evidence="2 5" id="KW-0689">Ribosomal protein</keyword>
<evidence type="ECO:0000313" key="6">
    <source>
        <dbReference type="Proteomes" id="UP000799118"/>
    </source>
</evidence>
<evidence type="ECO:0000313" key="5">
    <source>
        <dbReference type="EMBL" id="KAE9410867.1"/>
    </source>
</evidence>
<dbReference type="EMBL" id="ML769384">
    <property type="protein sequence ID" value="KAE9410867.1"/>
    <property type="molecule type" value="Genomic_DNA"/>
</dbReference>
<protein>
    <submittedName>
        <fullName evidence="5">Ribosomal protein L28e</fullName>
    </submittedName>
</protein>
<dbReference type="OrthoDB" id="338850at2759"/>
<dbReference type="Proteomes" id="UP000799118">
    <property type="component" value="Unassembled WGS sequence"/>
</dbReference>
<dbReference type="GO" id="GO:1990904">
    <property type="term" value="C:ribonucleoprotein complex"/>
    <property type="evidence" value="ECO:0007669"/>
    <property type="project" value="UniProtKB-KW"/>
</dbReference>
<evidence type="ECO:0000256" key="1">
    <source>
        <dbReference type="ARBA" id="ARBA00007926"/>
    </source>
</evidence>
<dbReference type="GO" id="GO:0003735">
    <property type="term" value="F:structural constituent of ribosome"/>
    <property type="evidence" value="ECO:0007669"/>
    <property type="project" value="InterPro"/>
</dbReference>
<accession>A0A6A4IQZ1</accession>
<dbReference type="InterPro" id="IPR002672">
    <property type="entry name" value="Ribosomal_eL28"/>
</dbReference>